<evidence type="ECO:0000259" key="4">
    <source>
        <dbReference type="Pfam" id="PF03816"/>
    </source>
</evidence>
<gene>
    <name evidence="5" type="ORF">ACFQY8_03730</name>
</gene>
<dbReference type="RefSeq" id="WP_377938567.1">
    <property type="nucleotide sequence ID" value="NZ_JBHTHQ010000021.1"/>
</dbReference>
<dbReference type="InterPro" id="IPR004474">
    <property type="entry name" value="LytR_CpsA_psr"/>
</dbReference>
<feature type="compositionally biased region" description="Low complexity" evidence="2">
    <location>
        <begin position="107"/>
        <end position="123"/>
    </location>
</feature>
<sequence>MARIPQNNPSQDSSSTTPPPSFTPQRTARKAGAQPHEDASRSYDTRKAQQAERDTPPSFAPRSSRSTHGSTSSHVSGGSTPSQPQIERINPRTQFQTFAPSTRGHAGDAPSAPSVPSGPANAPHTKKRIGTIFARFVIVLLVIILVFGGWLWFWVDGQLNKTFDLTPSSDNSSTNSWLILGSDARDGVVQSDDRDSITGFRTDSILVLTQPKSGPASLISIPRDSYVEYQGNGSKINAVAELYGYQALVSVVEGISGAKIDHVVQIGFDGVATIVDALGTVNLCYDNTVNDAYSQLNWTAGCHDADGTTALSFARMRYSDPEGDIGRAKRQRQVISAIIKKAASPSTLSNPVKAMNVASAAFKALKVDKKSNTASMISMALAFRNASGANGVSGSVYYDSLDYRPGGVGSAIHLDTQKNNDLFTKLRAGEISAGTQVGGYTGA</sequence>
<keyword evidence="3" id="KW-1133">Transmembrane helix</keyword>
<feature type="transmembrane region" description="Helical" evidence="3">
    <location>
        <begin position="132"/>
        <end position="155"/>
    </location>
</feature>
<organism evidence="5 6">
    <name type="scientific">Alloscardovia venturai</name>
    <dbReference type="NCBI Taxonomy" id="1769421"/>
    <lineage>
        <taxon>Bacteria</taxon>
        <taxon>Bacillati</taxon>
        <taxon>Actinomycetota</taxon>
        <taxon>Actinomycetes</taxon>
        <taxon>Bifidobacteriales</taxon>
        <taxon>Bifidobacteriaceae</taxon>
        <taxon>Alloscardovia</taxon>
    </lineage>
</organism>
<evidence type="ECO:0000313" key="6">
    <source>
        <dbReference type="Proteomes" id="UP001597036"/>
    </source>
</evidence>
<feature type="compositionally biased region" description="Basic and acidic residues" evidence="2">
    <location>
        <begin position="35"/>
        <end position="55"/>
    </location>
</feature>
<dbReference type="EMBL" id="JBHTHQ010000021">
    <property type="protein sequence ID" value="MFD0704856.1"/>
    <property type="molecule type" value="Genomic_DNA"/>
</dbReference>
<keyword evidence="3" id="KW-0472">Membrane</keyword>
<dbReference type="InterPro" id="IPR050922">
    <property type="entry name" value="LytR/CpsA/Psr_CW_biosynth"/>
</dbReference>
<reference evidence="6" key="1">
    <citation type="journal article" date="2019" name="Int. J. Syst. Evol. Microbiol.">
        <title>The Global Catalogue of Microorganisms (GCM) 10K type strain sequencing project: providing services to taxonomists for standard genome sequencing and annotation.</title>
        <authorList>
            <consortium name="The Broad Institute Genomics Platform"/>
            <consortium name="The Broad Institute Genome Sequencing Center for Infectious Disease"/>
            <person name="Wu L."/>
            <person name="Ma J."/>
        </authorList>
    </citation>
    <scope>NUCLEOTIDE SEQUENCE [LARGE SCALE GENOMIC DNA]</scope>
    <source>
        <strain evidence="6">CCM 8604</strain>
    </source>
</reference>
<keyword evidence="6" id="KW-1185">Reference proteome</keyword>
<evidence type="ECO:0000256" key="2">
    <source>
        <dbReference type="SAM" id="MobiDB-lite"/>
    </source>
</evidence>
<dbReference type="PANTHER" id="PTHR33392:SF6">
    <property type="entry name" value="POLYISOPRENYL-TEICHOIC ACID--PEPTIDOGLYCAN TEICHOIC ACID TRANSFERASE TAGU"/>
    <property type="match status" value="1"/>
</dbReference>
<comment type="caution">
    <text evidence="5">The sequence shown here is derived from an EMBL/GenBank/DDBJ whole genome shotgun (WGS) entry which is preliminary data.</text>
</comment>
<evidence type="ECO:0000256" key="1">
    <source>
        <dbReference type="ARBA" id="ARBA00006068"/>
    </source>
</evidence>
<proteinExistence type="inferred from homology"/>
<dbReference type="Proteomes" id="UP001597036">
    <property type="component" value="Unassembled WGS sequence"/>
</dbReference>
<name>A0ABW2Y8E1_9BIFI</name>
<feature type="compositionally biased region" description="Polar residues" evidence="2">
    <location>
        <begin position="91"/>
        <end position="100"/>
    </location>
</feature>
<accession>A0ABW2Y8E1</accession>
<dbReference type="Pfam" id="PF03816">
    <property type="entry name" value="LytR_cpsA_psr"/>
    <property type="match status" value="1"/>
</dbReference>
<evidence type="ECO:0000256" key="3">
    <source>
        <dbReference type="SAM" id="Phobius"/>
    </source>
</evidence>
<feature type="compositionally biased region" description="Low complexity" evidence="2">
    <location>
        <begin position="1"/>
        <end position="16"/>
    </location>
</feature>
<feature type="domain" description="Cell envelope-related transcriptional attenuator" evidence="4">
    <location>
        <begin position="201"/>
        <end position="343"/>
    </location>
</feature>
<comment type="similarity">
    <text evidence="1">Belongs to the LytR/CpsA/Psr (LCP) family.</text>
</comment>
<dbReference type="NCBIfam" id="TIGR00350">
    <property type="entry name" value="lytR_cpsA_psr"/>
    <property type="match status" value="1"/>
</dbReference>
<feature type="region of interest" description="Disordered" evidence="2">
    <location>
        <begin position="1"/>
        <end position="123"/>
    </location>
</feature>
<keyword evidence="3" id="KW-0812">Transmembrane</keyword>
<feature type="compositionally biased region" description="Low complexity" evidence="2">
    <location>
        <begin position="61"/>
        <end position="82"/>
    </location>
</feature>
<dbReference type="Gene3D" id="3.40.630.190">
    <property type="entry name" value="LCP protein"/>
    <property type="match status" value="1"/>
</dbReference>
<protein>
    <submittedName>
        <fullName evidence="5">LCP family protein</fullName>
    </submittedName>
</protein>
<dbReference type="PANTHER" id="PTHR33392">
    <property type="entry name" value="POLYISOPRENYL-TEICHOIC ACID--PEPTIDOGLYCAN TEICHOIC ACID TRANSFERASE TAGU"/>
    <property type="match status" value="1"/>
</dbReference>
<evidence type="ECO:0000313" key="5">
    <source>
        <dbReference type="EMBL" id="MFD0704856.1"/>
    </source>
</evidence>